<dbReference type="Proteomes" id="UP000618952">
    <property type="component" value="Unassembled WGS sequence"/>
</dbReference>
<accession>A0ABR7QL98</accession>
<dbReference type="EMBL" id="JACLHY010000006">
    <property type="protein sequence ID" value="MBC8767945.1"/>
    <property type="molecule type" value="Genomic_DNA"/>
</dbReference>
<evidence type="ECO:0000313" key="1">
    <source>
        <dbReference type="EMBL" id="MBC8767945.1"/>
    </source>
</evidence>
<organism evidence="1 2">
    <name type="scientific">Arenibacter arenosicollis</name>
    <dbReference type="NCBI Taxonomy" id="2762274"/>
    <lineage>
        <taxon>Bacteria</taxon>
        <taxon>Pseudomonadati</taxon>
        <taxon>Bacteroidota</taxon>
        <taxon>Flavobacteriia</taxon>
        <taxon>Flavobacteriales</taxon>
        <taxon>Flavobacteriaceae</taxon>
        <taxon>Arenibacter</taxon>
    </lineage>
</organism>
<gene>
    <name evidence="1" type="ORF">H4O18_08075</name>
</gene>
<proteinExistence type="predicted"/>
<name>A0ABR7QL98_9FLAO</name>
<sequence>MQKIILVIIAAIVNQIASGQDQSKSQDNGILVPVNQCCNEEKVILEPIKGASWICTKDFDSNTLGKALSWNLFVNFNPRYFRISDSGK</sequence>
<keyword evidence="2" id="KW-1185">Reference proteome</keyword>
<reference evidence="1 2" key="1">
    <citation type="submission" date="2020-08" db="EMBL/GenBank/DDBJ databases">
        <title>Arenibacter gaetbuli sp. nov., isolated from a sand dune.</title>
        <authorList>
            <person name="Park S."/>
            <person name="Yoon J.-H."/>
        </authorList>
    </citation>
    <scope>NUCLEOTIDE SEQUENCE [LARGE SCALE GENOMIC DNA]</scope>
    <source>
        <strain evidence="1 2">BSSL-BM3</strain>
    </source>
</reference>
<comment type="caution">
    <text evidence="1">The sequence shown here is derived from an EMBL/GenBank/DDBJ whole genome shotgun (WGS) entry which is preliminary data.</text>
</comment>
<evidence type="ECO:0000313" key="2">
    <source>
        <dbReference type="Proteomes" id="UP000618952"/>
    </source>
</evidence>
<dbReference type="RefSeq" id="WP_187583281.1">
    <property type="nucleotide sequence ID" value="NZ_JACLHY010000006.1"/>
</dbReference>
<protein>
    <submittedName>
        <fullName evidence="1">Uncharacterized protein</fullName>
    </submittedName>
</protein>